<organism evidence="1 2">
    <name type="scientific">Periplaneta americana</name>
    <name type="common">American cockroach</name>
    <name type="synonym">Blatta americana</name>
    <dbReference type="NCBI Taxonomy" id="6978"/>
    <lineage>
        <taxon>Eukaryota</taxon>
        <taxon>Metazoa</taxon>
        <taxon>Ecdysozoa</taxon>
        <taxon>Arthropoda</taxon>
        <taxon>Hexapoda</taxon>
        <taxon>Insecta</taxon>
        <taxon>Pterygota</taxon>
        <taxon>Neoptera</taxon>
        <taxon>Polyneoptera</taxon>
        <taxon>Dictyoptera</taxon>
        <taxon>Blattodea</taxon>
        <taxon>Blattoidea</taxon>
        <taxon>Blattidae</taxon>
        <taxon>Blattinae</taxon>
        <taxon>Periplaneta</taxon>
    </lineage>
</organism>
<comment type="caution">
    <text evidence="1">The sequence shown here is derived from an EMBL/GenBank/DDBJ whole genome shotgun (WGS) entry which is preliminary data.</text>
</comment>
<sequence>MTDLQDVVMAAQRLKWKWGGHVSRLNTSRWAYVTTMWDPRTGKRTAGRPRTRRSDFFRRSLRRIDIVTFKPGDTKDYILDPTIRFETHQNQPEEINLEKSAIYEPTIPHYKTSYKLRDIEVMELMGWAPEANPDSKRGCLIFIRDGIIAARYSAGKKEVEEKSYGSLVVRINQFSYVAAEYRTDQNFHVRAKRAPASTRDVDGMM</sequence>
<evidence type="ECO:0000313" key="1">
    <source>
        <dbReference type="EMBL" id="KAJ4444929.1"/>
    </source>
</evidence>
<gene>
    <name evidence="1" type="ORF">ANN_06728</name>
</gene>
<dbReference type="EMBL" id="JAJSOF020000011">
    <property type="protein sequence ID" value="KAJ4444929.1"/>
    <property type="molecule type" value="Genomic_DNA"/>
</dbReference>
<evidence type="ECO:0000313" key="2">
    <source>
        <dbReference type="Proteomes" id="UP001148838"/>
    </source>
</evidence>
<accession>A0ABQ8TEZ3</accession>
<proteinExistence type="predicted"/>
<reference evidence="1 2" key="1">
    <citation type="journal article" date="2022" name="Allergy">
        <title>Genome assembly and annotation of Periplaneta americana reveal a comprehensive cockroach allergen profile.</title>
        <authorList>
            <person name="Wang L."/>
            <person name="Xiong Q."/>
            <person name="Saelim N."/>
            <person name="Wang L."/>
            <person name="Nong W."/>
            <person name="Wan A.T."/>
            <person name="Shi M."/>
            <person name="Liu X."/>
            <person name="Cao Q."/>
            <person name="Hui J.H.L."/>
            <person name="Sookrung N."/>
            <person name="Leung T.F."/>
            <person name="Tungtrongchitr A."/>
            <person name="Tsui S.K.W."/>
        </authorList>
    </citation>
    <scope>NUCLEOTIDE SEQUENCE [LARGE SCALE GENOMIC DNA]</scope>
    <source>
        <strain evidence="1">PWHHKU_190912</strain>
    </source>
</reference>
<name>A0ABQ8TEZ3_PERAM</name>
<protein>
    <submittedName>
        <fullName evidence="1">Uncharacterized protein</fullName>
    </submittedName>
</protein>
<dbReference type="Proteomes" id="UP001148838">
    <property type="component" value="Unassembled WGS sequence"/>
</dbReference>
<keyword evidence="2" id="KW-1185">Reference proteome</keyword>